<dbReference type="Proteomes" id="UP001152888">
    <property type="component" value="Unassembled WGS sequence"/>
</dbReference>
<dbReference type="AlphaFoldDB" id="A0A9P0PA52"/>
<proteinExistence type="predicted"/>
<keyword evidence="1" id="KW-1133">Transmembrane helix</keyword>
<protein>
    <submittedName>
        <fullName evidence="2">Uncharacterized protein</fullName>
    </submittedName>
</protein>
<evidence type="ECO:0000313" key="2">
    <source>
        <dbReference type="EMBL" id="CAH1977319.1"/>
    </source>
</evidence>
<evidence type="ECO:0000256" key="1">
    <source>
        <dbReference type="SAM" id="Phobius"/>
    </source>
</evidence>
<gene>
    <name evidence="2" type="ORF">ACAOBT_LOCUS12593</name>
</gene>
<dbReference type="EMBL" id="CAKOFQ010006857">
    <property type="protein sequence ID" value="CAH1977319.1"/>
    <property type="molecule type" value="Genomic_DNA"/>
</dbReference>
<keyword evidence="1" id="KW-0472">Membrane</keyword>
<organism evidence="2 3">
    <name type="scientific">Acanthoscelides obtectus</name>
    <name type="common">Bean weevil</name>
    <name type="synonym">Bruchus obtectus</name>
    <dbReference type="NCBI Taxonomy" id="200917"/>
    <lineage>
        <taxon>Eukaryota</taxon>
        <taxon>Metazoa</taxon>
        <taxon>Ecdysozoa</taxon>
        <taxon>Arthropoda</taxon>
        <taxon>Hexapoda</taxon>
        <taxon>Insecta</taxon>
        <taxon>Pterygota</taxon>
        <taxon>Neoptera</taxon>
        <taxon>Endopterygota</taxon>
        <taxon>Coleoptera</taxon>
        <taxon>Polyphaga</taxon>
        <taxon>Cucujiformia</taxon>
        <taxon>Chrysomeloidea</taxon>
        <taxon>Chrysomelidae</taxon>
        <taxon>Bruchinae</taxon>
        <taxon>Bruchini</taxon>
        <taxon>Acanthoscelides</taxon>
    </lineage>
</organism>
<accession>A0A9P0PA52</accession>
<comment type="caution">
    <text evidence="2">The sequence shown here is derived from an EMBL/GenBank/DDBJ whole genome shotgun (WGS) entry which is preliminary data.</text>
</comment>
<sequence>MISSLITLATNLYTLSMTPPSDADFLGLLVYTVFGIIQLTMICHFGYRITESVLKGSYSYAAMYRSVG</sequence>
<dbReference type="OrthoDB" id="8185860at2759"/>
<feature type="transmembrane region" description="Helical" evidence="1">
    <location>
        <begin position="25"/>
        <end position="47"/>
    </location>
</feature>
<name>A0A9P0PA52_ACAOB</name>
<evidence type="ECO:0000313" key="3">
    <source>
        <dbReference type="Proteomes" id="UP001152888"/>
    </source>
</evidence>
<reference evidence="2" key="1">
    <citation type="submission" date="2022-03" db="EMBL/GenBank/DDBJ databases">
        <authorList>
            <person name="Sayadi A."/>
        </authorList>
    </citation>
    <scope>NUCLEOTIDE SEQUENCE</scope>
</reference>
<keyword evidence="1" id="KW-0812">Transmembrane</keyword>
<keyword evidence="3" id="KW-1185">Reference proteome</keyword>